<accession>A0A9P6NQE9</accession>
<organism evidence="2 3">
    <name type="scientific">Cronartium quercuum f. sp. fusiforme G11</name>
    <dbReference type="NCBI Taxonomy" id="708437"/>
    <lineage>
        <taxon>Eukaryota</taxon>
        <taxon>Fungi</taxon>
        <taxon>Dikarya</taxon>
        <taxon>Basidiomycota</taxon>
        <taxon>Pucciniomycotina</taxon>
        <taxon>Pucciniomycetes</taxon>
        <taxon>Pucciniales</taxon>
        <taxon>Coleosporiaceae</taxon>
        <taxon>Cronartium</taxon>
    </lineage>
</organism>
<dbReference type="EMBL" id="MU167237">
    <property type="protein sequence ID" value="KAG0148412.1"/>
    <property type="molecule type" value="Genomic_DNA"/>
</dbReference>
<name>A0A9P6NQE9_9BASI</name>
<evidence type="ECO:0000313" key="3">
    <source>
        <dbReference type="Proteomes" id="UP000886653"/>
    </source>
</evidence>
<dbReference type="AlphaFoldDB" id="A0A9P6NQE9"/>
<gene>
    <name evidence="2" type="ORF">CROQUDRAFT_410580</name>
</gene>
<evidence type="ECO:0000313" key="2">
    <source>
        <dbReference type="EMBL" id="KAG0148412.1"/>
    </source>
</evidence>
<reference evidence="2" key="1">
    <citation type="submission" date="2013-11" db="EMBL/GenBank/DDBJ databases">
        <title>Genome sequence of the fusiform rust pathogen reveals effectors for host alternation and coevolution with pine.</title>
        <authorList>
            <consortium name="DOE Joint Genome Institute"/>
            <person name="Smith K."/>
            <person name="Pendleton A."/>
            <person name="Kubisiak T."/>
            <person name="Anderson C."/>
            <person name="Salamov A."/>
            <person name="Aerts A."/>
            <person name="Riley R."/>
            <person name="Clum A."/>
            <person name="Lindquist E."/>
            <person name="Ence D."/>
            <person name="Campbell M."/>
            <person name="Kronenberg Z."/>
            <person name="Feau N."/>
            <person name="Dhillon B."/>
            <person name="Hamelin R."/>
            <person name="Burleigh J."/>
            <person name="Smith J."/>
            <person name="Yandell M."/>
            <person name="Nelson C."/>
            <person name="Grigoriev I."/>
            <person name="Davis J."/>
        </authorList>
    </citation>
    <scope>NUCLEOTIDE SEQUENCE</scope>
    <source>
        <strain evidence="2">G11</strain>
    </source>
</reference>
<proteinExistence type="predicted"/>
<evidence type="ECO:0000256" key="1">
    <source>
        <dbReference type="SAM" id="MobiDB-lite"/>
    </source>
</evidence>
<keyword evidence="3" id="KW-1185">Reference proteome</keyword>
<protein>
    <submittedName>
        <fullName evidence="2">Uncharacterized protein</fullName>
    </submittedName>
</protein>
<feature type="region of interest" description="Disordered" evidence="1">
    <location>
        <begin position="1"/>
        <end position="27"/>
    </location>
</feature>
<feature type="compositionally biased region" description="Polar residues" evidence="1">
    <location>
        <begin position="8"/>
        <end position="17"/>
    </location>
</feature>
<sequence length="331" mass="36854">MVTRKTLFRSSPVSTSPFKPATDQARPQNDHIKALNHQEPRIFLARTFKFTPKAQPRLVKRMAAEVLIDKEDMTSLPKRLMRIPKLLTGRSARSNPMVKMTSQMEDHFKPSRWLGHVKRVLRQIVSKAIANGLVGSQWNMVTVERVTNVTTSLNPSTLSSDLQTELLSVVISDEDGDILEEIIMWAPIGTVIHRAAIDLQSDVPQILGAIVSPAKPSATSHPTGNYNALRSDVNENKSAQDYHSESTILLITEQGSSKSNDPDSEFTHQVRNPSKSVILYAFEFWASAVLHPRISKATTVLKVVEPSEPFKNLDWSPTVFTLNLSETAPGK</sequence>
<dbReference type="OrthoDB" id="2497029at2759"/>
<dbReference type="Proteomes" id="UP000886653">
    <property type="component" value="Unassembled WGS sequence"/>
</dbReference>
<comment type="caution">
    <text evidence="2">The sequence shown here is derived from an EMBL/GenBank/DDBJ whole genome shotgun (WGS) entry which is preliminary data.</text>
</comment>